<proteinExistence type="predicted"/>
<dbReference type="PANTHER" id="PTHR46890:SF48">
    <property type="entry name" value="RNA-DIRECTED DNA POLYMERASE"/>
    <property type="match status" value="1"/>
</dbReference>
<evidence type="ECO:0000313" key="4">
    <source>
        <dbReference type="Proteomes" id="UP001280121"/>
    </source>
</evidence>
<evidence type="ECO:0000313" key="3">
    <source>
        <dbReference type="EMBL" id="KAK2636060.1"/>
    </source>
</evidence>
<comment type="caution">
    <text evidence="3">The sequence shown here is derived from an EMBL/GenBank/DDBJ whole genome shotgun (WGS) entry which is preliminary data.</text>
</comment>
<protein>
    <recommendedName>
        <fullName evidence="2">Reverse transcriptase domain-containing protein</fullName>
    </recommendedName>
</protein>
<accession>A0AAD9WN47</accession>
<organism evidence="3 4">
    <name type="scientific">Dipteronia dyeriana</name>
    <dbReference type="NCBI Taxonomy" id="168575"/>
    <lineage>
        <taxon>Eukaryota</taxon>
        <taxon>Viridiplantae</taxon>
        <taxon>Streptophyta</taxon>
        <taxon>Embryophyta</taxon>
        <taxon>Tracheophyta</taxon>
        <taxon>Spermatophyta</taxon>
        <taxon>Magnoliopsida</taxon>
        <taxon>eudicotyledons</taxon>
        <taxon>Gunneridae</taxon>
        <taxon>Pentapetalae</taxon>
        <taxon>rosids</taxon>
        <taxon>malvids</taxon>
        <taxon>Sapindales</taxon>
        <taxon>Sapindaceae</taxon>
        <taxon>Hippocastanoideae</taxon>
        <taxon>Acereae</taxon>
        <taxon>Dipteronia</taxon>
    </lineage>
</organism>
<dbReference type="PANTHER" id="PTHR46890">
    <property type="entry name" value="NON-LTR RETROLELEMENT REVERSE TRANSCRIPTASE-LIKE PROTEIN-RELATED"/>
    <property type="match status" value="1"/>
</dbReference>
<feature type="region of interest" description="Disordered" evidence="1">
    <location>
        <begin position="74"/>
        <end position="107"/>
    </location>
</feature>
<dbReference type="InterPro" id="IPR052343">
    <property type="entry name" value="Retrotransposon-Effector_Assoc"/>
</dbReference>
<dbReference type="Proteomes" id="UP001280121">
    <property type="component" value="Unassembled WGS sequence"/>
</dbReference>
<evidence type="ECO:0000259" key="2">
    <source>
        <dbReference type="Pfam" id="PF00078"/>
    </source>
</evidence>
<reference evidence="3" key="1">
    <citation type="journal article" date="2023" name="Plant J.">
        <title>Genome sequences and population genomics provide insights into the demographic history, inbreeding, and mutation load of two 'living fossil' tree species of Dipteronia.</title>
        <authorList>
            <person name="Feng Y."/>
            <person name="Comes H.P."/>
            <person name="Chen J."/>
            <person name="Zhu S."/>
            <person name="Lu R."/>
            <person name="Zhang X."/>
            <person name="Li P."/>
            <person name="Qiu J."/>
            <person name="Olsen K.M."/>
            <person name="Qiu Y."/>
        </authorList>
    </citation>
    <scope>NUCLEOTIDE SEQUENCE</scope>
    <source>
        <strain evidence="3">KIB01</strain>
    </source>
</reference>
<sequence length="107" mass="11625">MNKTIITLIPKVQTPESMAEFRPISLCNVLYKIIAKVLTNRLRSVLGEIISENQCAFIPGRLINDNTIVGSSVSTGLKEGRGSMGPWQSNSTCRKPTTELSGSSSKI</sequence>
<feature type="domain" description="Reverse transcriptase" evidence="2">
    <location>
        <begin position="10"/>
        <end position="69"/>
    </location>
</feature>
<evidence type="ECO:0000256" key="1">
    <source>
        <dbReference type="SAM" id="MobiDB-lite"/>
    </source>
</evidence>
<keyword evidence="4" id="KW-1185">Reference proteome</keyword>
<dbReference type="InterPro" id="IPR000477">
    <property type="entry name" value="RT_dom"/>
</dbReference>
<dbReference type="AlphaFoldDB" id="A0AAD9WN47"/>
<dbReference type="EMBL" id="JANJYI010000009">
    <property type="protein sequence ID" value="KAK2636060.1"/>
    <property type="molecule type" value="Genomic_DNA"/>
</dbReference>
<feature type="compositionally biased region" description="Polar residues" evidence="1">
    <location>
        <begin position="86"/>
        <end position="107"/>
    </location>
</feature>
<gene>
    <name evidence="3" type="ORF">Ddye_030852</name>
</gene>
<name>A0AAD9WN47_9ROSI</name>
<dbReference type="Pfam" id="PF00078">
    <property type="entry name" value="RVT_1"/>
    <property type="match status" value="1"/>
</dbReference>